<evidence type="ECO:0000256" key="8">
    <source>
        <dbReference type="ARBA" id="ARBA00023122"/>
    </source>
</evidence>
<dbReference type="Pfam" id="PF00571">
    <property type="entry name" value="CBS"/>
    <property type="match status" value="2"/>
</dbReference>
<gene>
    <name evidence="16" type="primary">guaB_2</name>
    <name evidence="9" type="synonym">guaB</name>
    <name evidence="16" type="ORF">Ari01nite_34980</name>
</gene>
<keyword evidence="3 9" id="KW-0479">Metal-binding</keyword>
<evidence type="ECO:0000256" key="13">
    <source>
        <dbReference type="PROSITE-ProRule" id="PRU00703"/>
    </source>
</evidence>
<dbReference type="RefSeq" id="WP_239162817.1">
    <property type="nucleotide sequence ID" value="NZ_BOMV01000039.1"/>
</dbReference>
<dbReference type="Proteomes" id="UP000636960">
    <property type="component" value="Unassembled WGS sequence"/>
</dbReference>
<dbReference type="SMART" id="SM01240">
    <property type="entry name" value="IMPDH"/>
    <property type="match status" value="1"/>
</dbReference>
<dbReference type="InterPro" id="IPR005990">
    <property type="entry name" value="IMP_DH"/>
</dbReference>
<evidence type="ECO:0000256" key="7">
    <source>
        <dbReference type="ARBA" id="ARBA00023002"/>
    </source>
</evidence>
<protein>
    <recommendedName>
        <fullName evidence="9">Inosine-5'-monophosphate dehydrogenase</fullName>
        <shortName evidence="9">IMP dehydrogenase</shortName>
        <shortName evidence="9">IMPD</shortName>
        <shortName evidence="9">IMPDH</shortName>
        <ecNumber evidence="9">1.1.1.205</ecNumber>
    </recommendedName>
</protein>
<comment type="function">
    <text evidence="9">Catalyzes the conversion of inosine 5'-phosphate (IMP) to xanthosine 5'-phosphate (XMP), the first committed and rate-limiting step in the de novo synthesis of guanine nucleotides, and therefore plays an important role in the regulation of cell growth.</text>
</comment>
<evidence type="ECO:0000256" key="9">
    <source>
        <dbReference type="HAMAP-Rule" id="MF_01964"/>
    </source>
</evidence>
<evidence type="ECO:0000313" key="17">
    <source>
        <dbReference type="Proteomes" id="UP000636960"/>
    </source>
</evidence>
<feature type="binding site" evidence="9">
    <location>
        <position position="477"/>
    </location>
    <ligand>
        <name>K(+)</name>
        <dbReference type="ChEBI" id="CHEBI:29103"/>
        <note>ligand shared between two tetrameric partners</note>
    </ligand>
</feature>
<evidence type="ECO:0000256" key="2">
    <source>
        <dbReference type="ARBA" id="ARBA00011881"/>
    </source>
</evidence>
<evidence type="ECO:0000313" key="16">
    <source>
        <dbReference type="EMBL" id="GIE96033.1"/>
    </source>
</evidence>
<comment type="activity regulation">
    <text evidence="9">Mycophenolic acid (MPA) is a non-competitive inhibitor that prevents formation of the closed enzyme conformation by binding to the same site as the amobile flap. In contrast, mizoribine monophosphate (MZP) is a competitive inhibitor that induces the closed conformation. MPA is a potent inhibitor of mammalian IMPDHs but a poor inhibitor of the bacterial enzymes. MZP is a more potent inhibitor of bacterial IMPDH.</text>
</comment>
<dbReference type="PANTHER" id="PTHR11911:SF111">
    <property type="entry name" value="INOSINE-5'-MONOPHOSPHATE DEHYDROGENASE"/>
    <property type="match status" value="1"/>
</dbReference>
<keyword evidence="5 9" id="KW-0332">GMP biosynthesis</keyword>
<feature type="binding site" evidence="9">
    <location>
        <position position="478"/>
    </location>
    <ligand>
        <name>K(+)</name>
        <dbReference type="ChEBI" id="CHEBI:29103"/>
        <note>ligand shared between two tetrameric partners</note>
    </ligand>
</feature>
<evidence type="ECO:0000256" key="12">
    <source>
        <dbReference type="PIRSR" id="PIRSR000130-4"/>
    </source>
</evidence>
<feature type="binding site" evidence="9">
    <location>
        <position position="423"/>
    </location>
    <ligand>
        <name>IMP</name>
        <dbReference type="ChEBI" id="CHEBI:58053"/>
    </ligand>
</feature>
<dbReference type="GO" id="GO:0003938">
    <property type="term" value="F:IMP dehydrogenase activity"/>
    <property type="evidence" value="ECO:0007669"/>
    <property type="project" value="UniProtKB-UniRule"/>
</dbReference>
<dbReference type="GO" id="GO:0000166">
    <property type="term" value="F:nucleotide binding"/>
    <property type="evidence" value="ECO:0007669"/>
    <property type="project" value="UniProtKB-UniRule"/>
</dbReference>
<organism evidence="16 17">
    <name type="scientific">Paractinoplanes rishiriensis</name>
    <dbReference type="NCBI Taxonomy" id="1050105"/>
    <lineage>
        <taxon>Bacteria</taxon>
        <taxon>Bacillati</taxon>
        <taxon>Actinomycetota</taxon>
        <taxon>Actinomycetes</taxon>
        <taxon>Micromonosporales</taxon>
        <taxon>Micromonosporaceae</taxon>
        <taxon>Paractinoplanes</taxon>
    </lineage>
</organism>
<feature type="domain" description="CBS" evidence="15">
    <location>
        <begin position="157"/>
        <end position="214"/>
    </location>
</feature>
<evidence type="ECO:0000259" key="15">
    <source>
        <dbReference type="PROSITE" id="PS51371"/>
    </source>
</evidence>
<dbReference type="EC" id="1.1.1.205" evidence="9"/>
<dbReference type="GO" id="GO:0046872">
    <property type="term" value="F:metal ion binding"/>
    <property type="evidence" value="ECO:0007669"/>
    <property type="project" value="UniProtKB-UniRule"/>
</dbReference>
<feature type="binding site" description="in other chain" evidence="9 12">
    <location>
        <position position="302"/>
    </location>
    <ligand>
        <name>K(+)</name>
        <dbReference type="ChEBI" id="CHEBI:29103"/>
        <note>ligand shared between two tetrameric partners</note>
    </ligand>
</feature>
<dbReference type="Gene3D" id="3.20.20.70">
    <property type="entry name" value="Aldolase class I"/>
    <property type="match status" value="1"/>
</dbReference>
<feature type="binding site" evidence="9">
    <location>
        <begin position="340"/>
        <end position="342"/>
    </location>
    <ligand>
        <name>IMP</name>
        <dbReference type="ChEBI" id="CHEBI:58053"/>
    </ligand>
</feature>
<keyword evidence="6 9" id="KW-0630">Potassium</keyword>
<dbReference type="GO" id="GO:0006177">
    <property type="term" value="P:GMP biosynthetic process"/>
    <property type="evidence" value="ECO:0007669"/>
    <property type="project" value="UniProtKB-UniRule"/>
</dbReference>
<reference evidence="16" key="1">
    <citation type="submission" date="2021-01" db="EMBL/GenBank/DDBJ databases">
        <title>Whole genome shotgun sequence of Actinoplanes rishiriensis NBRC 108556.</title>
        <authorList>
            <person name="Komaki H."/>
            <person name="Tamura T."/>
        </authorList>
    </citation>
    <scope>NUCLEOTIDE SEQUENCE</scope>
    <source>
        <strain evidence="16">NBRC 108556</strain>
    </source>
</reference>
<feature type="domain" description="CBS" evidence="15">
    <location>
        <begin position="97"/>
        <end position="153"/>
    </location>
</feature>
<dbReference type="AlphaFoldDB" id="A0A919JZP4"/>
<dbReference type="CDD" id="cd04601">
    <property type="entry name" value="CBS_pair_IMPDH"/>
    <property type="match status" value="1"/>
</dbReference>
<dbReference type="SUPFAM" id="SSF51412">
    <property type="entry name" value="Inosine monophosphate dehydrogenase (IMPDH)"/>
    <property type="match status" value="1"/>
</dbReference>
<feature type="binding site" evidence="11">
    <location>
        <begin position="251"/>
        <end position="253"/>
    </location>
    <ligand>
        <name>NAD(+)</name>
        <dbReference type="ChEBI" id="CHEBI:57540"/>
    </ligand>
</feature>
<keyword evidence="8 13" id="KW-0129">CBS domain</keyword>
<dbReference type="Pfam" id="PF00478">
    <property type="entry name" value="IMPDH"/>
    <property type="match status" value="1"/>
</dbReference>
<dbReference type="InterPro" id="IPR001093">
    <property type="entry name" value="IMP_DH_GMPRt"/>
</dbReference>
<evidence type="ECO:0000256" key="1">
    <source>
        <dbReference type="ARBA" id="ARBA00005502"/>
    </source>
</evidence>
<evidence type="ECO:0000256" key="3">
    <source>
        <dbReference type="ARBA" id="ARBA00022723"/>
    </source>
</evidence>
<feature type="active site" description="Thioimidate intermediate" evidence="9 10">
    <location>
        <position position="307"/>
    </location>
</feature>
<evidence type="ECO:0000256" key="4">
    <source>
        <dbReference type="ARBA" id="ARBA00022737"/>
    </source>
</evidence>
<keyword evidence="9 11" id="KW-0520">NAD</keyword>
<dbReference type="EMBL" id="BOMV01000039">
    <property type="protein sequence ID" value="GIE96033.1"/>
    <property type="molecule type" value="Genomic_DNA"/>
</dbReference>
<keyword evidence="17" id="KW-1185">Reference proteome</keyword>
<keyword evidence="4" id="KW-0677">Repeat</keyword>
<feature type="active site" description="Proton acceptor" evidence="9 10">
    <location>
        <position position="409"/>
    </location>
</feature>
<feature type="binding site" evidence="9">
    <location>
        <begin position="387"/>
        <end position="391"/>
    </location>
    <ligand>
        <name>IMP</name>
        <dbReference type="ChEBI" id="CHEBI:58053"/>
    </ligand>
</feature>
<dbReference type="CDD" id="cd00381">
    <property type="entry name" value="IMPDH"/>
    <property type="match status" value="1"/>
</dbReference>
<comment type="caution">
    <text evidence="9">Lacks conserved residue(s) required for the propagation of feature annotation.</text>
</comment>
<accession>A0A919JZP4</accession>
<evidence type="ECO:0000256" key="14">
    <source>
        <dbReference type="RuleBase" id="RU003927"/>
    </source>
</evidence>
<dbReference type="FunFam" id="3.20.20.70:FF:000003">
    <property type="entry name" value="GMP reductase"/>
    <property type="match status" value="1"/>
</dbReference>
<comment type="pathway">
    <text evidence="9">Purine metabolism; XMP biosynthesis via de novo pathway; XMP from IMP: step 1/1.</text>
</comment>
<dbReference type="SUPFAM" id="SSF54631">
    <property type="entry name" value="CBS-domain pair"/>
    <property type="match status" value="1"/>
</dbReference>
<dbReference type="InterPro" id="IPR046342">
    <property type="entry name" value="CBS_dom_sf"/>
</dbReference>
<feature type="binding site" description="in other chain" evidence="9 12">
    <location>
        <position position="307"/>
    </location>
    <ligand>
        <name>K(+)</name>
        <dbReference type="ChEBI" id="CHEBI:29103"/>
        <note>ligand shared between two tetrameric partners</note>
    </ligand>
</feature>
<dbReference type="PANTHER" id="PTHR11911">
    <property type="entry name" value="INOSINE-5-MONOPHOSPHATE DEHYDROGENASE RELATED"/>
    <property type="match status" value="1"/>
</dbReference>
<sequence length="495" mass="52420">METDSARTVPLGLTFDDVLLQPGESDIVPSRVNTNTRLTRNIELTIPLLSAAMDTVTEARMAIAMAREGGIGVLHRNLSPEDQAAQVDLVKRSESGMITNPVTCSPDDTLREVDALCAKYRISGVPVVDGDGTLVGIVTNRDMRFVSDHSAKVRDVMTKSPLITAPVGVSKPDALALLQRHKVEKLPLVDEGGRLRGLITVKDFTKSEQYPNATKDGQGRLRVAAAIGVGDESYKRARGLIDAGVDVIIVDTSHGHQRQVLDMIARLKRDTATDIVGGNVATYAGAKAMADAGADAVKVGVGPGAICTTRIVAGVGVPQITAVMEATRACKPAGVPVIADGGIQYSGDIAKALVAGAETVMLGGLLAGSEESPGDLIFVNGKQYKSYRGMGSLGAMQSRGQAKSYSKDRYFQHDVPEEKLVPEGVEGQVPYRGPLSRVVAQLVGGVRLAMGYAGAETITDLQERGQLIRITAAGLKESHPHDIQMTVEAPNYHSR</sequence>
<evidence type="ECO:0000256" key="5">
    <source>
        <dbReference type="ARBA" id="ARBA00022749"/>
    </source>
</evidence>
<evidence type="ECO:0000256" key="10">
    <source>
        <dbReference type="PIRSR" id="PIRSR000130-1"/>
    </source>
</evidence>
<comment type="caution">
    <text evidence="16">The sequence shown here is derived from an EMBL/GenBank/DDBJ whole genome shotgun (WGS) entry which is preliminary data.</text>
</comment>
<feature type="binding site" evidence="9">
    <location>
        <position position="479"/>
    </location>
    <ligand>
        <name>K(+)</name>
        <dbReference type="ChEBI" id="CHEBI:29103"/>
        <note>ligand shared between two tetrameric partners</note>
    </ligand>
</feature>
<feature type="binding site" evidence="9">
    <location>
        <begin position="363"/>
        <end position="364"/>
    </location>
    <ligand>
        <name>IMP</name>
        <dbReference type="ChEBI" id="CHEBI:58053"/>
    </ligand>
</feature>
<comment type="subunit">
    <text evidence="2 9">Homotetramer.</text>
</comment>
<dbReference type="InterPro" id="IPR013785">
    <property type="entry name" value="Aldolase_TIM"/>
</dbReference>
<comment type="catalytic activity">
    <reaction evidence="9">
        <text>IMP + NAD(+) + H2O = XMP + NADH + H(+)</text>
        <dbReference type="Rhea" id="RHEA:11708"/>
        <dbReference type="ChEBI" id="CHEBI:15377"/>
        <dbReference type="ChEBI" id="CHEBI:15378"/>
        <dbReference type="ChEBI" id="CHEBI:57464"/>
        <dbReference type="ChEBI" id="CHEBI:57540"/>
        <dbReference type="ChEBI" id="CHEBI:57945"/>
        <dbReference type="ChEBI" id="CHEBI:58053"/>
        <dbReference type="EC" id="1.1.1.205"/>
    </reaction>
</comment>
<dbReference type="HAMAP" id="MF_01964">
    <property type="entry name" value="IMPDH"/>
    <property type="match status" value="1"/>
</dbReference>
<evidence type="ECO:0000256" key="11">
    <source>
        <dbReference type="PIRSR" id="PIRSR000130-3"/>
    </source>
</evidence>
<keyword evidence="9" id="KW-0658">Purine biosynthesis</keyword>
<keyword evidence="7 9" id="KW-0560">Oxidoreductase</keyword>
<dbReference type="PROSITE" id="PS51371">
    <property type="entry name" value="CBS"/>
    <property type="match status" value="2"/>
</dbReference>
<feature type="binding site" description="in other chain" evidence="9 12">
    <location>
        <position position="304"/>
    </location>
    <ligand>
        <name>K(+)</name>
        <dbReference type="ChEBI" id="CHEBI:29103"/>
        <note>ligand shared between two tetrameric partners</note>
    </ligand>
</feature>
<dbReference type="GO" id="GO:0006183">
    <property type="term" value="P:GTP biosynthetic process"/>
    <property type="evidence" value="ECO:0007669"/>
    <property type="project" value="TreeGrafter"/>
</dbReference>
<comment type="cofactor">
    <cofactor evidence="9">
        <name>K(+)</name>
        <dbReference type="ChEBI" id="CHEBI:29103"/>
    </cofactor>
</comment>
<dbReference type="PIRSF" id="PIRSF000130">
    <property type="entry name" value="IMPDH"/>
    <property type="match status" value="1"/>
</dbReference>
<evidence type="ECO:0000256" key="6">
    <source>
        <dbReference type="ARBA" id="ARBA00022958"/>
    </source>
</evidence>
<dbReference type="InterPro" id="IPR000644">
    <property type="entry name" value="CBS_dom"/>
</dbReference>
<feature type="binding site" evidence="9">
    <location>
        <position position="251"/>
    </location>
    <ligand>
        <name>NAD(+)</name>
        <dbReference type="ChEBI" id="CHEBI:57540"/>
    </ligand>
</feature>
<dbReference type="SMART" id="SM00116">
    <property type="entry name" value="CBS"/>
    <property type="match status" value="2"/>
</dbReference>
<name>A0A919JZP4_9ACTN</name>
<feature type="binding site" evidence="9 11">
    <location>
        <begin position="300"/>
        <end position="302"/>
    </location>
    <ligand>
        <name>NAD(+)</name>
        <dbReference type="ChEBI" id="CHEBI:57540"/>
    </ligand>
</feature>
<dbReference type="NCBIfam" id="TIGR01302">
    <property type="entry name" value="IMP_dehydrog"/>
    <property type="match status" value="1"/>
</dbReference>
<proteinExistence type="inferred from homology"/>
<comment type="similarity">
    <text evidence="1 9 14">Belongs to the IMPDH/GMPR family.</text>
</comment>